<proteinExistence type="inferred from homology"/>
<dbReference type="GO" id="GO:0003774">
    <property type="term" value="F:cytoskeletal motor activity"/>
    <property type="evidence" value="ECO:0007669"/>
    <property type="project" value="InterPro"/>
</dbReference>
<dbReference type="GO" id="GO:0009279">
    <property type="term" value="C:cell outer membrane"/>
    <property type="evidence" value="ECO:0007669"/>
    <property type="project" value="UniProtKB-SubCell"/>
</dbReference>
<keyword evidence="4 7" id="KW-0472">Membrane</keyword>
<dbReference type="Pfam" id="PF02107">
    <property type="entry name" value="FlgH"/>
    <property type="match status" value="1"/>
</dbReference>
<dbReference type="EMBL" id="WMII01000002">
    <property type="protein sequence ID" value="MTH63270.1"/>
    <property type="molecule type" value="Genomic_DNA"/>
</dbReference>
<keyword evidence="9" id="KW-0282">Flagellum</keyword>
<comment type="function">
    <text evidence="1 7">Assembles around the rod to form the L-ring and probably protects the motor/basal body from shearing forces during rotation.</text>
</comment>
<sequence length="244" mass="26156">MRQNAQLLLACGLLAIGVSACGRVSQVGRTPQMTEAATSAEYEAMTAPVIPELPARPDSAASLWSVSQNSLVADRRASNRGDILTVVIEINDQASIQNSSGRSRSSSDKVSIPAMAGLSQRIDEILPEGASMDELAEAKGSSTFKGSGNISRKDKITLRVAATVIERLPNGVLRIEGSQEVRVNYEIRVLTVSGFVRPSDIGRRNEIAYDRIAGARIAYGGRGQISDVQQPRYGQQVADILLPY</sequence>
<dbReference type="GO" id="GO:0071973">
    <property type="term" value="P:bacterial-type flagellum-dependent cell motility"/>
    <property type="evidence" value="ECO:0007669"/>
    <property type="project" value="InterPro"/>
</dbReference>
<evidence type="ECO:0000256" key="3">
    <source>
        <dbReference type="ARBA" id="ARBA00022729"/>
    </source>
</evidence>
<evidence type="ECO:0000256" key="6">
    <source>
        <dbReference type="ARBA" id="ARBA00023237"/>
    </source>
</evidence>
<evidence type="ECO:0000256" key="4">
    <source>
        <dbReference type="ARBA" id="ARBA00023136"/>
    </source>
</evidence>
<comment type="subunit">
    <text evidence="7">The basal body constitutes a major portion of the flagellar organelle and consists of four rings (L,P,S, and M) mounted on a central rod.</text>
</comment>
<reference evidence="9 10" key="1">
    <citation type="submission" date="2019-11" db="EMBL/GenBank/DDBJ databases">
        <authorList>
            <person name="Dong K."/>
        </authorList>
    </citation>
    <scope>NUCLEOTIDE SEQUENCE [LARGE SCALE GENOMIC DNA]</scope>
    <source>
        <strain evidence="9 10">DK608</strain>
    </source>
</reference>
<accession>A0A6L6IW51</accession>
<evidence type="ECO:0000256" key="2">
    <source>
        <dbReference type="ARBA" id="ARBA00006929"/>
    </source>
</evidence>
<dbReference type="InterPro" id="IPR000527">
    <property type="entry name" value="Flag_Lring"/>
</dbReference>
<keyword evidence="6 7" id="KW-0998">Cell outer membrane</keyword>
<evidence type="ECO:0000313" key="9">
    <source>
        <dbReference type="EMBL" id="MTH63270.1"/>
    </source>
</evidence>
<dbReference type="AlphaFoldDB" id="A0A6L6IW51"/>
<feature type="chain" id="PRO_5026668900" description="Flagellar L-ring protein" evidence="8">
    <location>
        <begin position="21"/>
        <end position="244"/>
    </location>
</feature>
<comment type="caution">
    <text evidence="9">The sequence shown here is derived from an EMBL/GenBank/DDBJ whole genome shotgun (WGS) entry which is preliminary data.</text>
</comment>
<dbReference type="PRINTS" id="PR01008">
    <property type="entry name" value="FLGLRINGFLGH"/>
</dbReference>
<evidence type="ECO:0000256" key="8">
    <source>
        <dbReference type="SAM" id="SignalP"/>
    </source>
</evidence>
<keyword evidence="3 7" id="KW-0732">Signal</keyword>
<keyword evidence="9" id="KW-0966">Cell projection</keyword>
<evidence type="ECO:0000256" key="7">
    <source>
        <dbReference type="HAMAP-Rule" id="MF_00415"/>
    </source>
</evidence>
<keyword evidence="5 7" id="KW-0975">Bacterial flagellum</keyword>
<dbReference type="RefSeq" id="WP_155043193.1">
    <property type="nucleotide sequence ID" value="NZ_WMIH01000005.1"/>
</dbReference>
<name>A0A6L6IW51_9RHOB</name>
<dbReference type="HAMAP" id="MF_00415">
    <property type="entry name" value="FlgH"/>
    <property type="match status" value="1"/>
</dbReference>
<comment type="subcellular location">
    <subcellularLocation>
        <location evidence="7">Cell outer membrane</location>
        <topology evidence="7">Lipid-anchor</topology>
    </subcellularLocation>
    <subcellularLocation>
        <location evidence="7">Bacterial flagellum basal body</location>
    </subcellularLocation>
</comment>
<feature type="signal peptide" evidence="8">
    <location>
        <begin position="1"/>
        <end position="20"/>
    </location>
</feature>
<dbReference type="PANTHER" id="PTHR34933:SF1">
    <property type="entry name" value="FLAGELLAR L-RING PROTEIN"/>
    <property type="match status" value="1"/>
</dbReference>
<keyword evidence="9" id="KW-0969">Cilium</keyword>
<dbReference type="PROSITE" id="PS51257">
    <property type="entry name" value="PROKAR_LIPOPROTEIN"/>
    <property type="match status" value="1"/>
</dbReference>
<evidence type="ECO:0000256" key="5">
    <source>
        <dbReference type="ARBA" id="ARBA00023143"/>
    </source>
</evidence>
<evidence type="ECO:0000256" key="1">
    <source>
        <dbReference type="ARBA" id="ARBA00002591"/>
    </source>
</evidence>
<dbReference type="GO" id="GO:0009427">
    <property type="term" value="C:bacterial-type flagellum basal body, distal rod, L ring"/>
    <property type="evidence" value="ECO:0007669"/>
    <property type="project" value="InterPro"/>
</dbReference>
<keyword evidence="7" id="KW-0449">Lipoprotein</keyword>
<protein>
    <recommendedName>
        <fullName evidence="7">Flagellar L-ring protein</fullName>
    </recommendedName>
    <alternativeName>
        <fullName evidence="7">Basal body L-ring protein</fullName>
    </alternativeName>
</protein>
<keyword evidence="10" id="KW-1185">Reference proteome</keyword>
<dbReference type="Proteomes" id="UP000478740">
    <property type="component" value="Unassembled WGS sequence"/>
</dbReference>
<dbReference type="PANTHER" id="PTHR34933">
    <property type="entry name" value="FLAGELLAR L-RING PROTEIN"/>
    <property type="match status" value="1"/>
</dbReference>
<organism evidence="9 10">
    <name type="scientific">Paracoccus shanxieyensis</name>
    <dbReference type="NCBI Taxonomy" id="2675752"/>
    <lineage>
        <taxon>Bacteria</taxon>
        <taxon>Pseudomonadati</taxon>
        <taxon>Pseudomonadota</taxon>
        <taxon>Alphaproteobacteria</taxon>
        <taxon>Rhodobacterales</taxon>
        <taxon>Paracoccaceae</taxon>
        <taxon>Paracoccus</taxon>
    </lineage>
</organism>
<dbReference type="NCBIfam" id="NF001305">
    <property type="entry name" value="PRK00249.1-5"/>
    <property type="match status" value="1"/>
</dbReference>
<gene>
    <name evidence="7 9" type="primary">flgH</name>
    <name evidence="9" type="ORF">GL284_03175</name>
</gene>
<evidence type="ECO:0000313" key="10">
    <source>
        <dbReference type="Proteomes" id="UP000478740"/>
    </source>
</evidence>
<comment type="similarity">
    <text evidence="2 7">Belongs to the FlgH family.</text>
</comment>